<gene>
    <name evidence="2" type="ORF">H6G83_30150</name>
</gene>
<dbReference type="Proteomes" id="UP000661112">
    <property type="component" value="Unassembled WGS sequence"/>
</dbReference>
<evidence type="ECO:0000256" key="1">
    <source>
        <dbReference type="SAM" id="MobiDB-lite"/>
    </source>
</evidence>
<keyword evidence="3" id="KW-1185">Reference proteome</keyword>
<evidence type="ECO:0000313" key="3">
    <source>
        <dbReference type="Proteomes" id="UP000661112"/>
    </source>
</evidence>
<protein>
    <submittedName>
        <fullName evidence="2">Uncharacterized protein</fullName>
    </submittedName>
</protein>
<proteinExistence type="predicted"/>
<reference evidence="2 3" key="1">
    <citation type="journal article" date="2020" name="ISME J.">
        <title>Comparative genomics reveals insights into cyanobacterial evolution and habitat adaptation.</title>
        <authorList>
            <person name="Chen M.Y."/>
            <person name="Teng W.K."/>
            <person name="Zhao L."/>
            <person name="Hu C.X."/>
            <person name="Zhou Y.K."/>
            <person name="Han B.P."/>
            <person name="Song L.R."/>
            <person name="Shu W.S."/>
        </authorList>
    </citation>
    <scope>NUCLEOTIDE SEQUENCE [LARGE SCALE GENOMIC DNA]</scope>
    <source>
        <strain evidence="2 3">FACHB-119</strain>
    </source>
</reference>
<dbReference type="EMBL" id="JACJSG010000060">
    <property type="protein sequence ID" value="MBD2504815.1"/>
    <property type="molecule type" value="Genomic_DNA"/>
</dbReference>
<dbReference type="RefSeq" id="WP_190478979.1">
    <property type="nucleotide sequence ID" value="NZ_JACJSG010000060.1"/>
</dbReference>
<accession>A0ABR8DEL3</accession>
<evidence type="ECO:0000313" key="2">
    <source>
        <dbReference type="EMBL" id="MBD2504815.1"/>
    </source>
</evidence>
<sequence length="145" mass="16641">MQTCSFCGQLGHNKRWHDISTEKQCRHCNSVFPISEFRTRVKTLSGGNRRHYTSNICSKCDAQRCKNRYRSSLKERLRHALGSARHKCKKEGIPFDIDLNYLEELIEEQNKLCFYTKEPLSEEVGNNGVSIDRNDPSKGAGLSTT</sequence>
<feature type="region of interest" description="Disordered" evidence="1">
    <location>
        <begin position="125"/>
        <end position="145"/>
    </location>
</feature>
<comment type="caution">
    <text evidence="2">The sequence shown here is derived from an EMBL/GenBank/DDBJ whole genome shotgun (WGS) entry which is preliminary data.</text>
</comment>
<organism evidence="2 3">
    <name type="scientific">Anabaena azotica FACHB-119</name>
    <dbReference type="NCBI Taxonomy" id="947527"/>
    <lineage>
        <taxon>Bacteria</taxon>
        <taxon>Bacillati</taxon>
        <taxon>Cyanobacteriota</taxon>
        <taxon>Cyanophyceae</taxon>
        <taxon>Nostocales</taxon>
        <taxon>Nostocaceae</taxon>
        <taxon>Anabaena</taxon>
        <taxon>Anabaena azotica</taxon>
    </lineage>
</organism>
<name>A0ABR8DEL3_9NOST</name>